<keyword evidence="3" id="KW-1185">Reference proteome</keyword>
<dbReference type="SUPFAM" id="SSF53098">
    <property type="entry name" value="Ribonuclease H-like"/>
    <property type="match status" value="1"/>
</dbReference>
<dbReference type="GO" id="GO:0034584">
    <property type="term" value="F:piRNA binding"/>
    <property type="evidence" value="ECO:0000318"/>
    <property type="project" value="GO_Central"/>
</dbReference>
<protein>
    <submittedName>
        <fullName evidence="2">Putative Piwi/Aubergine protein in the Piwi subfamily</fullName>
    </submittedName>
</protein>
<dbReference type="KEGG" id="dpx:DAPPUDRAFT_239845"/>
<dbReference type="AlphaFoldDB" id="E9GA76"/>
<dbReference type="eggNOG" id="KOG1042">
    <property type="taxonomic scope" value="Eukaryota"/>
</dbReference>
<dbReference type="OrthoDB" id="445936at2759"/>
<dbReference type="InterPro" id="IPR003165">
    <property type="entry name" value="Piwi"/>
</dbReference>
<organism evidence="2 3">
    <name type="scientific">Daphnia pulex</name>
    <name type="common">Water flea</name>
    <dbReference type="NCBI Taxonomy" id="6669"/>
    <lineage>
        <taxon>Eukaryota</taxon>
        <taxon>Metazoa</taxon>
        <taxon>Ecdysozoa</taxon>
        <taxon>Arthropoda</taxon>
        <taxon>Crustacea</taxon>
        <taxon>Branchiopoda</taxon>
        <taxon>Diplostraca</taxon>
        <taxon>Cladocera</taxon>
        <taxon>Anomopoda</taxon>
        <taxon>Daphniidae</taxon>
        <taxon>Daphnia</taxon>
    </lineage>
</organism>
<dbReference type="InterPro" id="IPR012337">
    <property type="entry name" value="RNaseH-like_sf"/>
</dbReference>
<evidence type="ECO:0000259" key="1">
    <source>
        <dbReference type="PROSITE" id="PS50822"/>
    </source>
</evidence>
<dbReference type="STRING" id="6669.E9GA76"/>
<dbReference type="GO" id="GO:0034587">
    <property type="term" value="P:piRNA processing"/>
    <property type="evidence" value="ECO:0000318"/>
    <property type="project" value="GO_Central"/>
</dbReference>
<dbReference type="InterPro" id="IPR036085">
    <property type="entry name" value="PAZ_dom_sf"/>
</dbReference>
<evidence type="ECO:0000313" key="2">
    <source>
        <dbReference type="EMBL" id="EFX83694.1"/>
    </source>
</evidence>
<dbReference type="Proteomes" id="UP000000305">
    <property type="component" value="Unassembled WGS sequence"/>
</dbReference>
<name>E9GA76_DAPPU</name>
<dbReference type="SUPFAM" id="SSF101690">
    <property type="entry name" value="PAZ domain"/>
    <property type="match status" value="1"/>
</dbReference>
<dbReference type="EMBL" id="GL732536">
    <property type="protein sequence ID" value="EFX83694.1"/>
    <property type="molecule type" value="Genomic_DNA"/>
</dbReference>
<dbReference type="InParanoid" id="E9GA76"/>
<dbReference type="HOGENOM" id="CLU_565329_0_0_1"/>
<dbReference type="Pfam" id="PF02171">
    <property type="entry name" value="Piwi"/>
    <property type="match status" value="1"/>
</dbReference>
<accession>E9GA76</accession>
<proteinExistence type="predicted"/>
<feature type="domain" description="Piwi" evidence="1">
    <location>
        <begin position="300"/>
        <end position="364"/>
    </location>
</feature>
<dbReference type="PROSITE" id="PS50822">
    <property type="entry name" value="PIWI"/>
    <property type="match status" value="1"/>
</dbReference>
<dbReference type="GO" id="GO:0005634">
    <property type="term" value="C:nucleus"/>
    <property type="evidence" value="ECO:0000318"/>
    <property type="project" value="GO_Central"/>
</dbReference>
<dbReference type="Gene3D" id="3.30.420.10">
    <property type="entry name" value="Ribonuclease H-like superfamily/Ribonuclease H"/>
    <property type="match status" value="1"/>
</dbReference>
<dbReference type="PANTHER" id="PTHR22891">
    <property type="entry name" value="EUKARYOTIC TRANSLATION INITIATION FACTOR 2C"/>
    <property type="match status" value="1"/>
</dbReference>
<gene>
    <name evidence="2" type="ORF">DAPPUDRAFT_239845</name>
</gene>
<evidence type="ECO:0000313" key="3">
    <source>
        <dbReference type="Proteomes" id="UP000000305"/>
    </source>
</evidence>
<dbReference type="SMART" id="SM00950">
    <property type="entry name" value="Piwi"/>
    <property type="match status" value="1"/>
</dbReference>
<dbReference type="GO" id="GO:0043186">
    <property type="term" value="C:P granule"/>
    <property type="evidence" value="ECO:0000318"/>
    <property type="project" value="GO_Central"/>
</dbReference>
<dbReference type="GO" id="GO:0031047">
    <property type="term" value="P:regulatory ncRNA-mediated gene silencing"/>
    <property type="evidence" value="ECO:0000318"/>
    <property type="project" value="GO_Central"/>
</dbReference>
<reference evidence="2 3" key="1">
    <citation type="journal article" date="2011" name="Science">
        <title>The ecoresponsive genome of Daphnia pulex.</title>
        <authorList>
            <person name="Colbourne J.K."/>
            <person name="Pfrender M.E."/>
            <person name="Gilbert D."/>
            <person name="Thomas W.K."/>
            <person name="Tucker A."/>
            <person name="Oakley T.H."/>
            <person name="Tokishita S."/>
            <person name="Aerts A."/>
            <person name="Arnold G.J."/>
            <person name="Basu M.K."/>
            <person name="Bauer D.J."/>
            <person name="Caceres C.E."/>
            <person name="Carmel L."/>
            <person name="Casola C."/>
            <person name="Choi J.H."/>
            <person name="Detter J.C."/>
            <person name="Dong Q."/>
            <person name="Dusheyko S."/>
            <person name="Eads B.D."/>
            <person name="Frohlich T."/>
            <person name="Geiler-Samerotte K.A."/>
            <person name="Gerlach D."/>
            <person name="Hatcher P."/>
            <person name="Jogdeo S."/>
            <person name="Krijgsveld J."/>
            <person name="Kriventseva E.V."/>
            <person name="Kultz D."/>
            <person name="Laforsch C."/>
            <person name="Lindquist E."/>
            <person name="Lopez J."/>
            <person name="Manak J.R."/>
            <person name="Muller J."/>
            <person name="Pangilinan J."/>
            <person name="Patwardhan R.P."/>
            <person name="Pitluck S."/>
            <person name="Pritham E.J."/>
            <person name="Rechtsteiner A."/>
            <person name="Rho M."/>
            <person name="Rogozin I.B."/>
            <person name="Sakarya O."/>
            <person name="Salamov A."/>
            <person name="Schaack S."/>
            <person name="Shapiro H."/>
            <person name="Shiga Y."/>
            <person name="Skalitzky C."/>
            <person name="Smith Z."/>
            <person name="Souvorov A."/>
            <person name="Sung W."/>
            <person name="Tang Z."/>
            <person name="Tsuchiya D."/>
            <person name="Tu H."/>
            <person name="Vos H."/>
            <person name="Wang M."/>
            <person name="Wolf Y.I."/>
            <person name="Yamagata H."/>
            <person name="Yamada T."/>
            <person name="Ye Y."/>
            <person name="Shaw J.R."/>
            <person name="Andrews J."/>
            <person name="Crease T.J."/>
            <person name="Tang H."/>
            <person name="Lucas S.M."/>
            <person name="Robertson H.M."/>
            <person name="Bork P."/>
            <person name="Koonin E.V."/>
            <person name="Zdobnov E.M."/>
            <person name="Grigoriev I.V."/>
            <person name="Lynch M."/>
            <person name="Boore J.L."/>
        </authorList>
    </citation>
    <scope>NUCLEOTIDE SEQUENCE [LARGE SCALE GENOMIC DNA]</scope>
</reference>
<sequence length="483" mass="54656">MKRLDMHLLEYRVDFVPDVDHIGTPLELLSKRISDNSDVAIHLRLVEEIHKDDAACTTVINITRCLGMPNLTLWKRDYYDPAAATEIPQHFLNIWPGYVTTIRHHEEGFLLGVEIIHRVLRRDSVLDVMQKIRQTGGDFQMVSQTIGGQPKRSKMCITVELRDLALFTPSSMTQEVRPFIQNVGRGQGFDIPDPVVSQMQMDRTPNYVDAIRNECRLKGFSNHRAEPKGTNGKTHFDCYKSHDPDCIQVAEPWRVLVPNTKWMVIGYDTYHDARQRKAVGAFVASTNPTAYFSVNDKTLPTSIIVYRDGVGAGDIPRLKDTEIAALKEACREAGIRTAGLRGTTEYNPSIAFIVVSKRINTRFFFQMSGRSPMNPVCGTVVDSKVTLVACNFPHRRPYVHVPLRRNGDLSRRISHMPRFGNHAVHHVQKLTTFYMCNDKMIMALFKYGTSLQPSDPSLGFKCAAGCMDFSLTFAVNFINMSTD</sequence>
<dbReference type="GO" id="GO:0007283">
    <property type="term" value="P:spermatogenesis"/>
    <property type="evidence" value="ECO:0000318"/>
    <property type="project" value="GO_Central"/>
</dbReference>
<dbReference type="GO" id="GO:0004521">
    <property type="term" value="F:RNA endonuclease activity"/>
    <property type="evidence" value="ECO:0000318"/>
    <property type="project" value="GO_Central"/>
</dbReference>
<dbReference type="InterPro" id="IPR036397">
    <property type="entry name" value="RNaseH_sf"/>
</dbReference>